<feature type="non-terminal residue" evidence="1">
    <location>
        <position position="1"/>
    </location>
</feature>
<protein>
    <submittedName>
        <fullName evidence="1">Uncharacterized protein</fullName>
    </submittedName>
</protein>
<dbReference type="EMBL" id="RBIG01000011">
    <property type="protein sequence ID" value="RKQ64137.1"/>
    <property type="molecule type" value="Genomic_DNA"/>
</dbReference>
<name>A0A420WA10_9PROT</name>
<gene>
    <name evidence="1" type="ORF">BCL74_3678</name>
</gene>
<evidence type="ECO:0000313" key="2">
    <source>
        <dbReference type="Proteomes" id="UP000277424"/>
    </source>
</evidence>
<comment type="caution">
    <text evidence="1">The sequence shown here is derived from an EMBL/GenBank/DDBJ whole genome shotgun (WGS) entry which is preliminary data.</text>
</comment>
<accession>A0A420WA10</accession>
<reference evidence="1 2" key="1">
    <citation type="submission" date="2018-10" db="EMBL/GenBank/DDBJ databases">
        <title>Comparative analysis of microorganisms from saline springs in Andes Mountain Range, Colombia.</title>
        <authorList>
            <person name="Rubin E."/>
        </authorList>
    </citation>
    <scope>NUCLEOTIDE SEQUENCE [LARGE SCALE GENOMIC DNA]</scope>
    <source>
        <strain evidence="1 2">USBA 36</strain>
    </source>
</reference>
<dbReference type="RefSeq" id="WP_183078040.1">
    <property type="nucleotide sequence ID" value="NZ_RBIG01000011.1"/>
</dbReference>
<organism evidence="1 2">
    <name type="scientific">Oceanibaculum indicum</name>
    <dbReference type="NCBI Taxonomy" id="526216"/>
    <lineage>
        <taxon>Bacteria</taxon>
        <taxon>Pseudomonadati</taxon>
        <taxon>Pseudomonadota</taxon>
        <taxon>Alphaproteobacteria</taxon>
        <taxon>Rhodospirillales</taxon>
        <taxon>Oceanibaculaceae</taxon>
        <taxon>Oceanibaculum</taxon>
    </lineage>
</organism>
<dbReference type="Proteomes" id="UP000277424">
    <property type="component" value="Unassembled WGS sequence"/>
</dbReference>
<evidence type="ECO:0000313" key="1">
    <source>
        <dbReference type="EMBL" id="RKQ64137.1"/>
    </source>
</evidence>
<proteinExistence type="predicted"/>
<sequence>TTKLMASFPEGARNNYGAARKALNIYLFACARDHVARSRYRLDRIELALELPIDKDAITYLKRKTQSKASRITLRGFRSIKDLRKNQHAEIQAIASEVAARKSVMRCELDFLAWRNKGQST</sequence>
<dbReference type="AlphaFoldDB" id="A0A420WA10"/>